<feature type="domain" description="HTH hxlR-type" evidence="4">
    <location>
        <begin position="1"/>
        <end position="90"/>
    </location>
</feature>
<dbReference type="PANTHER" id="PTHR33204:SF18">
    <property type="entry name" value="TRANSCRIPTIONAL REGULATORY PROTEIN"/>
    <property type="match status" value="1"/>
</dbReference>
<reference evidence="6" key="1">
    <citation type="journal article" date="2019" name="Int. J. Syst. Evol. Microbiol.">
        <title>The Global Catalogue of Microorganisms (GCM) 10K type strain sequencing project: providing services to taxonomists for standard genome sequencing and annotation.</title>
        <authorList>
            <consortium name="The Broad Institute Genomics Platform"/>
            <consortium name="The Broad Institute Genome Sequencing Center for Infectious Disease"/>
            <person name="Wu L."/>
            <person name="Ma J."/>
        </authorList>
    </citation>
    <scope>NUCLEOTIDE SEQUENCE [LARGE SCALE GENOMIC DNA]</scope>
    <source>
        <strain evidence="6">JCM 14718</strain>
    </source>
</reference>
<accession>A0ABP4UYC2</accession>
<dbReference type="Pfam" id="PF01638">
    <property type="entry name" value="HxlR"/>
    <property type="match status" value="1"/>
</dbReference>
<proteinExistence type="predicted"/>
<keyword evidence="3" id="KW-0804">Transcription</keyword>
<sequence length="134" mass="15318">MVGERWSLLILRDVLLGISRFDDLQKSLGITRSVLSTRLEHLVEEGVVARHRYQRRPDRYEYVSTPKGLELWPVLMHLLDWGDRHYPQADGPPRVIAHVDCGGRMNSDLCCDRCGERLAPANTENGSPKSPSRR</sequence>
<evidence type="ECO:0000256" key="3">
    <source>
        <dbReference type="ARBA" id="ARBA00023163"/>
    </source>
</evidence>
<gene>
    <name evidence="5" type="ORF">GCM10009765_72210</name>
</gene>
<dbReference type="Proteomes" id="UP001500618">
    <property type="component" value="Unassembled WGS sequence"/>
</dbReference>
<evidence type="ECO:0000313" key="6">
    <source>
        <dbReference type="Proteomes" id="UP001500618"/>
    </source>
</evidence>
<organism evidence="5 6">
    <name type="scientific">Fodinicola feengrottensis</name>
    <dbReference type="NCBI Taxonomy" id="435914"/>
    <lineage>
        <taxon>Bacteria</taxon>
        <taxon>Bacillati</taxon>
        <taxon>Actinomycetota</taxon>
        <taxon>Actinomycetes</taxon>
        <taxon>Mycobacteriales</taxon>
        <taxon>Fodinicola</taxon>
    </lineage>
</organism>
<evidence type="ECO:0000256" key="2">
    <source>
        <dbReference type="ARBA" id="ARBA00023125"/>
    </source>
</evidence>
<dbReference type="InterPro" id="IPR036388">
    <property type="entry name" value="WH-like_DNA-bd_sf"/>
</dbReference>
<keyword evidence="6" id="KW-1185">Reference proteome</keyword>
<dbReference type="PANTHER" id="PTHR33204">
    <property type="entry name" value="TRANSCRIPTIONAL REGULATOR, MARR FAMILY"/>
    <property type="match status" value="1"/>
</dbReference>
<evidence type="ECO:0000313" key="5">
    <source>
        <dbReference type="EMBL" id="GAA1712698.1"/>
    </source>
</evidence>
<dbReference type="InterPro" id="IPR036390">
    <property type="entry name" value="WH_DNA-bd_sf"/>
</dbReference>
<dbReference type="SUPFAM" id="SSF46785">
    <property type="entry name" value="Winged helix' DNA-binding domain"/>
    <property type="match status" value="1"/>
</dbReference>
<dbReference type="PROSITE" id="PS51118">
    <property type="entry name" value="HTH_HXLR"/>
    <property type="match status" value="1"/>
</dbReference>
<keyword evidence="2" id="KW-0238">DNA-binding</keyword>
<name>A0ABP4UYC2_9ACTN</name>
<comment type="caution">
    <text evidence="5">The sequence shown here is derived from an EMBL/GenBank/DDBJ whole genome shotgun (WGS) entry which is preliminary data.</text>
</comment>
<evidence type="ECO:0000256" key="1">
    <source>
        <dbReference type="ARBA" id="ARBA00023015"/>
    </source>
</evidence>
<protein>
    <submittedName>
        <fullName evidence="5">Helix-turn-helix domain-containing protein</fullName>
    </submittedName>
</protein>
<dbReference type="InterPro" id="IPR002577">
    <property type="entry name" value="HTH_HxlR"/>
</dbReference>
<keyword evidence="1" id="KW-0805">Transcription regulation</keyword>
<evidence type="ECO:0000259" key="4">
    <source>
        <dbReference type="PROSITE" id="PS51118"/>
    </source>
</evidence>
<dbReference type="Gene3D" id="1.10.10.10">
    <property type="entry name" value="Winged helix-like DNA-binding domain superfamily/Winged helix DNA-binding domain"/>
    <property type="match status" value="1"/>
</dbReference>
<dbReference type="EMBL" id="BAAANY010000038">
    <property type="protein sequence ID" value="GAA1712698.1"/>
    <property type="molecule type" value="Genomic_DNA"/>
</dbReference>